<feature type="signal peptide" evidence="2">
    <location>
        <begin position="1"/>
        <end position="22"/>
    </location>
</feature>
<feature type="chain" id="PRO_5035831876" evidence="2">
    <location>
        <begin position="23"/>
        <end position="121"/>
    </location>
</feature>
<organism evidence="3 4">
    <name type="scientific">Meloidogyne graminicola</name>
    <dbReference type="NCBI Taxonomy" id="189291"/>
    <lineage>
        <taxon>Eukaryota</taxon>
        <taxon>Metazoa</taxon>
        <taxon>Ecdysozoa</taxon>
        <taxon>Nematoda</taxon>
        <taxon>Chromadorea</taxon>
        <taxon>Rhabditida</taxon>
        <taxon>Tylenchina</taxon>
        <taxon>Tylenchomorpha</taxon>
        <taxon>Tylenchoidea</taxon>
        <taxon>Meloidogynidae</taxon>
        <taxon>Meloidogyninae</taxon>
        <taxon>Meloidogyne</taxon>
    </lineage>
</organism>
<gene>
    <name evidence="3" type="ORF">Mgra_00006444</name>
</gene>
<feature type="region of interest" description="Disordered" evidence="1">
    <location>
        <begin position="34"/>
        <end position="121"/>
    </location>
</feature>
<feature type="compositionally biased region" description="Basic and acidic residues" evidence="1">
    <location>
        <begin position="55"/>
        <end position="70"/>
    </location>
</feature>
<proteinExistence type="predicted"/>
<evidence type="ECO:0000313" key="3">
    <source>
        <dbReference type="EMBL" id="KAF7634146.1"/>
    </source>
</evidence>
<keyword evidence="2" id="KW-0732">Signal</keyword>
<dbReference type="Proteomes" id="UP000605970">
    <property type="component" value="Unassembled WGS sequence"/>
</dbReference>
<reference evidence="3" key="1">
    <citation type="journal article" date="2020" name="Ecol. Evol.">
        <title>Genome structure and content of the rice root-knot nematode (Meloidogyne graminicola).</title>
        <authorList>
            <person name="Phan N.T."/>
            <person name="Danchin E.G.J."/>
            <person name="Klopp C."/>
            <person name="Perfus-Barbeoch L."/>
            <person name="Kozlowski D.K."/>
            <person name="Koutsovoulos G.D."/>
            <person name="Lopez-Roques C."/>
            <person name="Bouchez O."/>
            <person name="Zahm M."/>
            <person name="Besnard G."/>
            <person name="Bellafiore S."/>
        </authorList>
    </citation>
    <scope>NUCLEOTIDE SEQUENCE</scope>
    <source>
        <strain evidence="3">VN-18</strain>
    </source>
</reference>
<sequence length="121" mass="13615">MNFKILIIYLLFASVLFELIECGVNKERRVTRNSRKMVEVGNNATKKPQNASNKRVPESSPEPRARKEFSLQEEETNQEYASPTLLVHAFGDGKESVGGIKGQHAKAKQPEKPPHARSKIL</sequence>
<accession>A0A8S9ZM13</accession>
<dbReference type="EMBL" id="JABEBT010000063">
    <property type="protein sequence ID" value="KAF7634146.1"/>
    <property type="molecule type" value="Genomic_DNA"/>
</dbReference>
<comment type="caution">
    <text evidence="3">The sequence shown here is derived from an EMBL/GenBank/DDBJ whole genome shotgun (WGS) entry which is preliminary data.</text>
</comment>
<protein>
    <submittedName>
        <fullName evidence="3">Uncharacterized protein</fullName>
    </submittedName>
</protein>
<feature type="compositionally biased region" description="Polar residues" evidence="1">
    <location>
        <begin position="42"/>
        <end position="53"/>
    </location>
</feature>
<evidence type="ECO:0000256" key="2">
    <source>
        <dbReference type="SAM" id="SignalP"/>
    </source>
</evidence>
<name>A0A8S9ZM13_9BILA</name>
<keyword evidence="4" id="KW-1185">Reference proteome</keyword>
<evidence type="ECO:0000313" key="4">
    <source>
        <dbReference type="Proteomes" id="UP000605970"/>
    </source>
</evidence>
<dbReference type="AlphaFoldDB" id="A0A8S9ZM13"/>
<evidence type="ECO:0000256" key="1">
    <source>
        <dbReference type="SAM" id="MobiDB-lite"/>
    </source>
</evidence>